<evidence type="ECO:0000256" key="1">
    <source>
        <dbReference type="ARBA" id="ARBA00022561"/>
    </source>
</evidence>
<dbReference type="GO" id="GO:0019072">
    <property type="term" value="P:viral genome packaging"/>
    <property type="evidence" value="ECO:0007669"/>
    <property type="project" value="InterPro"/>
</dbReference>
<protein>
    <submittedName>
        <fullName evidence="6">Tegument protein</fullName>
    </submittedName>
</protein>
<dbReference type="InterPro" id="IPR002493">
    <property type="entry name" value="Herpes_UL25"/>
</dbReference>
<dbReference type="EMBL" id="KC999113">
    <property type="protein sequence ID" value="AIA82764.1"/>
    <property type="molecule type" value="Genomic_DNA"/>
</dbReference>
<organismHost>
    <name type="scientific">Felis catus</name>
    <name type="common">Cat</name>
    <name type="synonym">Felis silvestris catus</name>
    <dbReference type="NCBI Taxonomy" id="9685"/>
</organismHost>
<organism evidence="6">
    <name type="scientific">Bovine herpesvirus 4</name>
    <name type="common">BoHV-4</name>
    <name type="synonym">Movar virus</name>
    <dbReference type="NCBI Taxonomy" id="10385"/>
    <lineage>
        <taxon>Viruses</taxon>
        <taxon>Duplodnaviria</taxon>
        <taxon>Heunggongvirae</taxon>
        <taxon>Peploviricota</taxon>
        <taxon>Herviviricetes</taxon>
        <taxon>Herpesvirales</taxon>
        <taxon>Orthoherpesviridae</taxon>
        <taxon>Gammaherpesvirinae</taxon>
        <taxon>Rhadinovirus</taxon>
        <taxon>Rhadinovirus bovinegamma4</taxon>
    </lineage>
</organism>
<evidence type="ECO:0000256" key="3">
    <source>
        <dbReference type="ARBA" id="ARBA00022612"/>
    </source>
</evidence>
<name>A0A0F6N4Z7_BHV4</name>
<keyword evidence="5" id="KW-0231">Viral genome packaging</keyword>
<accession>A0A0F6N4Z7</accession>
<dbReference type="Pfam" id="PF01499">
    <property type="entry name" value="Herpes_UL25"/>
    <property type="match status" value="1"/>
</dbReference>
<evidence type="ECO:0000256" key="5">
    <source>
        <dbReference type="ARBA" id="ARBA00023219"/>
    </source>
</evidence>
<keyword evidence="4" id="KW-0946">Virion</keyword>
<organismHost>
    <name type="scientific">Bos taurus</name>
    <name type="common">Bovine</name>
    <dbReference type="NCBI Taxonomy" id="9913"/>
</organismHost>
<proteinExistence type="inferred from homology"/>
<keyword evidence="2" id="KW-1048">Host nucleus</keyword>
<reference evidence="7" key="2">
    <citation type="submission" date="2019-10" db="EMBL/GenBank/DDBJ databases">
        <title>Experimental infection of calves with contemporary bovine gammaherpesvirus type 4.</title>
        <authorList>
            <person name="Bauermann F."/>
            <person name="Kutish G."/>
            <person name="Diel D."/>
            <person name="Falkenberg S."/>
            <person name="Martins M."/>
            <person name="Flores E."/>
        </authorList>
    </citation>
    <scope>NUCLEOTIDE SEQUENCE</scope>
    <source>
        <strain evidence="7">SD16-49</strain>
    </source>
</reference>
<evidence type="ECO:0000256" key="2">
    <source>
        <dbReference type="ARBA" id="ARBA00022562"/>
    </source>
</evidence>
<sequence length="558" mass="63258">MTINSSVSFFLERMMSCGSFSTAHYSVPHLPTSVRFWVPHPNNALSINRSSLREIKRNALNYRRAYLRMGLEKKRRNLLSAELDSLCQAQVVQSTHLISDLEALKQHVATIQDAQRPPTEPKQTKIQSGDSQQGGKVYTIYIVPTDPGFTVEDDFRLEFLASLYTQQNQWLPSFGPWYAALTDNAMQRRVFPRELRGNINFQNSTSLKLMTEVLSILTSSTTDFFSDIRHLSDTNAALCIINGYYCHKKMAPVPTSIDELLHDLDDKLSYLITDLKNKTSTTGFKFTYPDTKQKHTLAPLVKDSAYHENFFTHHGIYELLAQAGMLFSNKHKDANHPSTDIIYTITNSIFGQDIPPFGGYQWNLRVGLKALEFFIISYLLLESAQISITSRANRRLNIQALLGSKFQKPTQVVNPLFKKNQVFSFLIENYLKPIMKHDPNTPVSFLFPGVSLLAIESHFSSTSSVTPVNQLINLSSNRFREIFEMLNQKFTFKDSNAMIQARTSLRLLIEDGLGTLLAKQSPKTTAQEIIKTQFGGGDDYDRTYFLVLGFLPVTVAVV</sequence>
<evidence type="ECO:0000313" key="7">
    <source>
        <dbReference type="EMBL" id="QJC19163.1"/>
    </source>
</evidence>
<dbReference type="GO" id="GO:0019028">
    <property type="term" value="C:viral capsid"/>
    <property type="evidence" value="ECO:0007669"/>
    <property type="project" value="UniProtKB-KW"/>
</dbReference>
<reference evidence="6" key="1">
    <citation type="submission" date="2013-05" db="EMBL/GenBank/DDBJ databases">
        <title>Seroprevalence against a Canadian isolate of bovine herpesvirus 4 (BHV4) is higher in various diseases affected bovine dairy herds compared to healthy herds.</title>
        <authorList>
            <person name="Music N."/>
            <person name="Laroche J."/>
            <person name="Tremblay D."/>
            <person name="Mandeville I."/>
            <person name="Bellehumeur C."/>
            <person name="Charette S.J."/>
            <person name="Gagnon C.A."/>
        </authorList>
    </citation>
    <scope>NUCLEOTIDE SEQUENCE</scope>
    <source>
        <strain evidence="6">FMV09-1180503</strain>
    </source>
</reference>
<dbReference type="EMBL" id="MN551084">
    <property type="protein sequence ID" value="QJC19163.1"/>
    <property type="molecule type" value="Genomic_DNA"/>
</dbReference>
<evidence type="ECO:0000313" key="6">
    <source>
        <dbReference type="EMBL" id="AIA82764.1"/>
    </source>
</evidence>
<dbReference type="HAMAP" id="MF_04025">
    <property type="entry name" value="HSV_CVC2"/>
    <property type="match status" value="1"/>
</dbReference>
<organismHost>
    <name type="scientific">Panthera leo</name>
    <name type="common">Lion</name>
    <dbReference type="NCBI Taxonomy" id="9689"/>
</organismHost>
<evidence type="ECO:0000256" key="4">
    <source>
        <dbReference type="ARBA" id="ARBA00022844"/>
    </source>
</evidence>
<keyword evidence="1" id="KW-0167">Capsid protein</keyword>
<keyword evidence="3" id="KW-1188">Viral release from host cell</keyword>